<feature type="transmembrane region" description="Helical" evidence="1">
    <location>
        <begin position="245"/>
        <end position="263"/>
    </location>
</feature>
<organism evidence="2 3">
    <name type="scientific">Cupriavidus nantongensis</name>
    <dbReference type="NCBI Taxonomy" id="1796606"/>
    <lineage>
        <taxon>Bacteria</taxon>
        <taxon>Pseudomonadati</taxon>
        <taxon>Pseudomonadota</taxon>
        <taxon>Betaproteobacteria</taxon>
        <taxon>Burkholderiales</taxon>
        <taxon>Burkholderiaceae</taxon>
        <taxon>Cupriavidus</taxon>
    </lineage>
</organism>
<dbReference type="RefSeq" id="WP_062803976.1">
    <property type="nucleotide sequence ID" value="NZ_CP014845.1"/>
</dbReference>
<accession>A0A142JVT7</accession>
<feature type="transmembrane region" description="Helical" evidence="1">
    <location>
        <begin position="366"/>
        <end position="387"/>
    </location>
</feature>
<dbReference type="STRING" id="1796606.A2G96_31265"/>
<gene>
    <name evidence="2" type="ORF">A2G96_31265</name>
</gene>
<feature type="transmembrane region" description="Helical" evidence="1">
    <location>
        <begin position="108"/>
        <end position="131"/>
    </location>
</feature>
<feature type="transmembrane region" description="Helical" evidence="1">
    <location>
        <begin position="270"/>
        <end position="290"/>
    </location>
</feature>
<protein>
    <submittedName>
        <fullName evidence="2">Uncharacterized protein</fullName>
    </submittedName>
</protein>
<proteinExistence type="predicted"/>
<feature type="transmembrane region" description="Helical" evidence="1">
    <location>
        <begin position="418"/>
        <end position="437"/>
    </location>
</feature>
<keyword evidence="3" id="KW-1185">Reference proteome</keyword>
<keyword evidence="1" id="KW-1133">Transmembrane helix</keyword>
<feature type="transmembrane region" description="Helical" evidence="1">
    <location>
        <begin position="82"/>
        <end position="102"/>
    </location>
</feature>
<feature type="transmembrane region" description="Helical" evidence="1">
    <location>
        <begin position="50"/>
        <end position="70"/>
    </location>
</feature>
<sequence>MLSHSAAPLAPPARARIRRQARTTFGTVFLLVFLVAVLEGAARKWVAGSLSLPLVLLRDLLAVYGIYYAMRYGGFTPARPAMRLLLLWSAVVLAWGLVQTIAGDGTLAILLVGLRFWLLYVWFGVAAALLLEPEDVAAICKTTLVLMVLMAPLVVLQHFLPPGSFLNRQVDGDEDRVFMMVGDIVRTTGTFSFTLGYTTFLAITMPIALQYVLGGEGKRHWLYALVVLGSLLVSVLVSGSRATVLLLPGLFAVAALCTLMFGRTVARRRVLVWVGVAVLIGAVAMVVFSASVESTVQRFHDAAEDEDFGDRVGTMFLGESEAYAKPTLLGAGLGRGSNLASYLERGEITFMLSETETGRTIEEAGLLGYLYVALKFAVCVAGMWLAIGAARRTGSCFAILLWLVSTLCLLTWSLIGQLTANVLGFLFVGFTMAVTRLERQGRLSGANQRARSRRRHAR</sequence>
<dbReference type="EMBL" id="CP014845">
    <property type="protein sequence ID" value="AMR82199.1"/>
    <property type="molecule type" value="Genomic_DNA"/>
</dbReference>
<evidence type="ECO:0000313" key="3">
    <source>
        <dbReference type="Proteomes" id="UP000075238"/>
    </source>
</evidence>
<feature type="transmembrane region" description="Helical" evidence="1">
    <location>
        <begin position="221"/>
        <end position="239"/>
    </location>
</feature>
<dbReference type="AlphaFoldDB" id="A0A142JVT7"/>
<feature type="transmembrane region" description="Helical" evidence="1">
    <location>
        <begin position="143"/>
        <end position="160"/>
    </location>
</feature>
<evidence type="ECO:0000313" key="2">
    <source>
        <dbReference type="EMBL" id="AMR82199.1"/>
    </source>
</evidence>
<reference evidence="2 3" key="1">
    <citation type="submission" date="2016-03" db="EMBL/GenBank/DDBJ databases">
        <title>Complete genome sequence of a novel chlorpyrifos degrading bacterium, Cupriavidus nantongensis sp. X1.</title>
        <authorList>
            <person name="Fang L."/>
        </authorList>
    </citation>
    <scope>NUCLEOTIDE SEQUENCE [LARGE SCALE GENOMIC DNA]</scope>
    <source>
        <strain evidence="2 3">X1</strain>
    </source>
</reference>
<feature type="transmembrane region" description="Helical" evidence="1">
    <location>
        <begin position="21"/>
        <end position="38"/>
    </location>
</feature>
<feature type="transmembrane region" description="Helical" evidence="1">
    <location>
        <begin position="394"/>
        <end position="412"/>
    </location>
</feature>
<keyword evidence="1" id="KW-0812">Transmembrane</keyword>
<dbReference type="Proteomes" id="UP000075238">
    <property type="component" value="Chromosome 2"/>
</dbReference>
<dbReference type="KEGG" id="cnan:A2G96_31265"/>
<name>A0A142JVT7_9BURK</name>
<keyword evidence="1" id="KW-0472">Membrane</keyword>
<dbReference type="OrthoDB" id="8957526at2"/>
<feature type="transmembrane region" description="Helical" evidence="1">
    <location>
        <begin position="189"/>
        <end position="209"/>
    </location>
</feature>
<evidence type="ECO:0000256" key="1">
    <source>
        <dbReference type="SAM" id="Phobius"/>
    </source>
</evidence>